<protein>
    <recommendedName>
        <fullName evidence="2">N-acetyltransferase domain-containing protein</fullName>
    </recommendedName>
</protein>
<evidence type="ECO:0000313" key="3">
    <source>
        <dbReference type="EMBL" id="KAL2291236.1"/>
    </source>
</evidence>
<evidence type="ECO:0000256" key="1">
    <source>
        <dbReference type="SAM" id="MobiDB-lite"/>
    </source>
</evidence>
<accession>A0ABR4F9N4</accession>
<gene>
    <name evidence="3" type="ORF">FJTKL_13872</name>
</gene>
<feature type="domain" description="N-acetyltransferase" evidence="2">
    <location>
        <begin position="34"/>
        <end position="189"/>
    </location>
</feature>
<dbReference type="PANTHER" id="PTHR43792">
    <property type="entry name" value="GNAT FAMILY, PUTATIVE (AFU_ORTHOLOGUE AFUA_3G00765)-RELATED-RELATED"/>
    <property type="match status" value="1"/>
</dbReference>
<dbReference type="SUPFAM" id="SSF55729">
    <property type="entry name" value="Acyl-CoA N-acyltransferases (Nat)"/>
    <property type="match status" value="1"/>
</dbReference>
<evidence type="ECO:0000313" key="4">
    <source>
        <dbReference type="Proteomes" id="UP001600888"/>
    </source>
</evidence>
<proteinExistence type="predicted"/>
<dbReference type="PANTHER" id="PTHR43792:SF1">
    <property type="entry name" value="N-ACETYLTRANSFERASE DOMAIN-CONTAINING PROTEIN"/>
    <property type="match status" value="1"/>
</dbReference>
<dbReference type="EMBL" id="JBAWTH010000007">
    <property type="protein sequence ID" value="KAL2291236.1"/>
    <property type="molecule type" value="Genomic_DNA"/>
</dbReference>
<name>A0ABR4F9N4_9PEZI</name>
<dbReference type="Proteomes" id="UP001600888">
    <property type="component" value="Unassembled WGS sequence"/>
</dbReference>
<dbReference type="InterPro" id="IPR051531">
    <property type="entry name" value="N-acetyltransferase"/>
</dbReference>
<comment type="caution">
    <text evidence="3">The sequence shown here is derived from an EMBL/GenBank/DDBJ whole genome shotgun (WGS) entry which is preliminary data.</text>
</comment>
<keyword evidence="4" id="KW-1185">Reference proteome</keyword>
<dbReference type="Pfam" id="PF13302">
    <property type="entry name" value="Acetyltransf_3"/>
    <property type="match status" value="1"/>
</dbReference>
<feature type="region of interest" description="Disordered" evidence="1">
    <location>
        <begin position="194"/>
        <end position="216"/>
    </location>
</feature>
<evidence type="ECO:0000259" key="2">
    <source>
        <dbReference type="Pfam" id="PF13302"/>
    </source>
</evidence>
<dbReference type="InterPro" id="IPR016181">
    <property type="entry name" value="Acyl_CoA_acyltransferase"/>
</dbReference>
<dbReference type="Gene3D" id="3.40.630.30">
    <property type="match status" value="1"/>
</dbReference>
<organism evidence="3 4">
    <name type="scientific">Diaporthe vaccinii</name>
    <dbReference type="NCBI Taxonomy" id="105482"/>
    <lineage>
        <taxon>Eukaryota</taxon>
        <taxon>Fungi</taxon>
        <taxon>Dikarya</taxon>
        <taxon>Ascomycota</taxon>
        <taxon>Pezizomycotina</taxon>
        <taxon>Sordariomycetes</taxon>
        <taxon>Sordariomycetidae</taxon>
        <taxon>Diaporthales</taxon>
        <taxon>Diaporthaceae</taxon>
        <taxon>Diaporthe</taxon>
        <taxon>Diaporthe eres species complex</taxon>
    </lineage>
</organism>
<sequence length="216" mass="24245">MSQSVNILSYARGVTMSKYPDLPPQHAVAVRTERIYLRPVTPEDLSPLHTIRMNSNVMQYMPGVETEKDAVNSHSVRRIELMMKPDGFSFAIVVPDPAHESSIAEGLAHGTVIGFIGITAPPEVFYILDDKFWGSGYATEALQGFLDTYWNAFPEGLRGLDEWTRDFLETHIIVGNEGSERVAVKCGFVHVADRSTPSHGEEKEKKIFRLQRPRRG</sequence>
<dbReference type="InterPro" id="IPR000182">
    <property type="entry name" value="GNAT_dom"/>
</dbReference>
<reference evidence="3 4" key="1">
    <citation type="submission" date="2024-03" db="EMBL/GenBank/DDBJ databases">
        <title>A high-quality draft genome sequence of Diaporthe vaccinii, a causative agent of upright dieback and viscid rot disease in cranberry plants.</title>
        <authorList>
            <person name="Sarrasin M."/>
            <person name="Lang B.F."/>
            <person name="Burger G."/>
        </authorList>
    </citation>
    <scope>NUCLEOTIDE SEQUENCE [LARGE SCALE GENOMIC DNA]</scope>
    <source>
        <strain evidence="3 4">IS7</strain>
    </source>
</reference>